<comment type="caution">
    <text evidence="5">The sequence shown here is derived from an EMBL/GenBank/DDBJ whole genome shotgun (WGS) entry which is preliminary data.</text>
</comment>
<evidence type="ECO:0000256" key="2">
    <source>
        <dbReference type="ARBA" id="ARBA00022679"/>
    </source>
</evidence>
<keyword evidence="6" id="KW-1185">Reference proteome</keyword>
<dbReference type="Pfam" id="PF00534">
    <property type="entry name" value="Glycos_transf_1"/>
    <property type="match status" value="1"/>
</dbReference>
<gene>
    <name evidence="5" type="ORF">DFJ65_1381</name>
</gene>
<evidence type="ECO:0000313" key="5">
    <source>
        <dbReference type="EMBL" id="REF30375.1"/>
    </source>
</evidence>
<dbReference type="PANTHER" id="PTHR12526:SF636">
    <property type="entry name" value="BLL3647 PROTEIN"/>
    <property type="match status" value="1"/>
</dbReference>
<evidence type="ECO:0000313" key="6">
    <source>
        <dbReference type="Proteomes" id="UP000256253"/>
    </source>
</evidence>
<proteinExistence type="predicted"/>
<keyword evidence="1" id="KW-0328">Glycosyltransferase</keyword>
<evidence type="ECO:0000256" key="1">
    <source>
        <dbReference type="ARBA" id="ARBA00022676"/>
    </source>
</evidence>
<organism evidence="5 6">
    <name type="scientific">Calidifontibacter indicus</name>
    <dbReference type="NCBI Taxonomy" id="419650"/>
    <lineage>
        <taxon>Bacteria</taxon>
        <taxon>Bacillati</taxon>
        <taxon>Actinomycetota</taxon>
        <taxon>Actinomycetes</taxon>
        <taxon>Micrococcales</taxon>
        <taxon>Dermacoccaceae</taxon>
        <taxon>Calidifontibacter</taxon>
    </lineage>
</organism>
<dbReference type="SUPFAM" id="SSF53756">
    <property type="entry name" value="UDP-Glycosyltransferase/glycogen phosphorylase"/>
    <property type="match status" value="1"/>
</dbReference>
<sequence length="377" mass="41560">MKVAVAFHGCHRRGGVERVMYECVNYLADRGHDVDAFAGEWDESVLKPGVRKHELTYVSKPPALVMPAYRFALNRALSELAPRPDVVASFGATAPPDSVTWMQSVHATWIETARETRDLRGRLRQRVNPFHPVVLRMERALLQERRYRRVIALTPDVKADIMRHYGVPDADIDVIPNGYSAREFFVPSTEARAEVRRELGIGDDERLVIFVANELERKGFRQLAHAIASLADPSVRLLAVGGFSVAEAKAIIREAGLHDRQALLAGQTSDVHRYYAASDFFALPTKYEAWGLVVVEAMASGLPVLTSVTAGAAVAVRDGDNGVLVGDPTSIDDVSAGLRRLLALQADPEDIARSVARFEWSNVLRSYESTLAHAARG</sequence>
<reference evidence="5 6" key="1">
    <citation type="submission" date="2018-08" db="EMBL/GenBank/DDBJ databases">
        <title>Sequencing the genomes of 1000 actinobacteria strains.</title>
        <authorList>
            <person name="Klenk H.-P."/>
        </authorList>
    </citation>
    <scope>NUCLEOTIDE SEQUENCE [LARGE SCALE GENOMIC DNA]</scope>
    <source>
        <strain evidence="5 6">DSM 22967</strain>
    </source>
</reference>
<dbReference type="Pfam" id="PF13439">
    <property type="entry name" value="Glyco_transf_4"/>
    <property type="match status" value="1"/>
</dbReference>
<dbReference type="GO" id="GO:0016757">
    <property type="term" value="F:glycosyltransferase activity"/>
    <property type="evidence" value="ECO:0007669"/>
    <property type="project" value="UniProtKB-KW"/>
</dbReference>
<protein>
    <submittedName>
        <fullName evidence="5">UDP-glucose:(Heptosyl)LPS alpha-1,3-glucosyltransferase</fullName>
    </submittedName>
</protein>
<feature type="domain" description="Glycosyl transferase family 1" evidence="3">
    <location>
        <begin position="193"/>
        <end position="352"/>
    </location>
</feature>
<evidence type="ECO:0000259" key="3">
    <source>
        <dbReference type="Pfam" id="PF00534"/>
    </source>
</evidence>
<dbReference type="Proteomes" id="UP000256253">
    <property type="component" value="Unassembled WGS sequence"/>
</dbReference>
<evidence type="ECO:0000259" key="4">
    <source>
        <dbReference type="Pfam" id="PF13439"/>
    </source>
</evidence>
<keyword evidence="2 5" id="KW-0808">Transferase</keyword>
<accession>A0A3D9UUT5</accession>
<dbReference type="Gene3D" id="3.40.50.2000">
    <property type="entry name" value="Glycogen Phosphorylase B"/>
    <property type="match status" value="2"/>
</dbReference>
<dbReference type="InterPro" id="IPR001296">
    <property type="entry name" value="Glyco_trans_1"/>
</dbReference>
<dbReference type="InterPro" id="IPR028098">
    <property type="entry name" value="Glyco_trans_4-like_N"/>
</dbReference>
<dbReference type="PANTHER" id="PTHR12526">
    <property type="entry name" value="GLYCOSYLTRANSFERASE"/>
    <property type="match status" value="1"/>
</dbReference>
<name>A0A3D9UUT5_9MICO</name>
<dbReference type="AlphaFoldDB" id="A0A3D9UUT5"/>
<dbReference type="CDD" id="cd03801">
    <property type="entry name" value="GT4_PimA-like"/>
    <property type="match status" value="1"/>
</dbReference>
<dbReference type="RefSeq" id="WP_115922379.1">
    <property type="nucleotide sequence ID" value="NZ_QTUA01000001.1"/>
</dbReference>
<dbReference type="EMBL" id="QTUA01000001">
    <property type="protein sequence ID" value="REF30375.1"/>
    <property type="molecule type" value="Genomic_DNA"/>
</dbReference>
<dbReference type="OrthoDB" id="9810929at2"/>
<feature type="domain" description="Glycosyltransferase subfamily 4-like N-terminal" evidence="4">
    <location>
        <begin position="14"/>
        <end position="179"/>
    </location>
</feature>